<dbReference type="KEGG" id="scb:SCAB_21391"/>
<keyword evidence="2" id="KW-1185">Reference proteome</keyword>
<dbReference type="AlphaFoldDB" id="C9YW15"/>
<organism evidence="1 2">
    <name type="scientific">Streptomyces scabiei (strain 87.22)</name>
    <dbReference type="NCBI Taxonomy" id="680198"/>
    <lineage>
        <taxon>Bacteria</taxon>
        <taxon>Bacillati</taxon>
        <taxon>Actinomycetota</taxon>
        <taxon>Actinomycetes</taxon>
        <taxon>Kitasatosporales</taxon>
        <taxon>Streptomycetaceae</taxon>
        <taxon>Streptomyces</taxon>
    </lineage>
</organism>
<dbReference type="Proteomes" id="UP000001444">
    <property type="component" value="Chromosome"/>
</dbReference>
<gene>
    <name evidence="1" type="ordered locus">SCAB_21391</name>
</gene>
<reference evidence="1 2" key="1">
    <citation type="journal article" date="2010" name="Mol. Plant Microbe Interact.">
        <title>Streptomyces scabies 87-22 contains a coronafacic acid-like biosynthetic cluster that contributes to plant-microbe interactions.</title>
        <authorList>
            <person name="Bignell D.R."/>
            <person name="Seipke R.F."/>
            <person name="Huguet-Tapia J.C."/>
            <person name="Chambers A.H."/>
            <person name="Parry R.J."/>
            <person name="Loria R."/>
        </authorList>
    </citation>
    <scope>NUCLEOTIDE SEQUENCE [LARGE SCALE GENOMIC DNA]</scope>
    <source>
        <strain evidence="1 2">87.22</strain>
    </source>
</reference>
<dbReference type="EMBL" id="FN554889">
    <property type="protein sequence ID" value="CBG69254.1"/>
    <property type="molecule type" value="Genomic_DNA"/>
</dbReference>
<evidence type="ECO:0000313" key="2">
    <source>
        <dbReference type="Proteomes" id="UP000001444"/>
    </source>
</evidence>
<accession>C9YW15</accession>
<evidence type="ECO:0000313" key="1">
    <source>
        <dbReference type="EMBL" id="CBG69254.1"/>
    </source>
</evidence>
<sequence>MYARFANGLSLGVIAGTVMVTTELIVNPPAAMWHPCREVRCLVG</sequence>
<name>C9YW15_STRSW</name>
<proteinExistence type="predicted"/>
<protein>
    <submittedName>
        <fullName evidence="1">Putative small membrane protein</fullName>
    </submittedName>
</protein>
<dbReference type="HOGENOM" id="CLU_3222865_0_0_11"/>